<dbReference type="SMART" id="SM00928">
    <property type="entry name" value="NADH_4Fe-4S"/>
    <property type="match status" value="1"/>
</dbReference>
<dbReference type="FunFam" id="1.20.1440.230:FF:000001">
    <property type="entry name" value="Mitochondrial NADH dehydrogenase flavoprotein 1"/>
    <property type="match status" value="1"/>
</dbReference>
<evidence type="ECO:0000256" key="2">
    <source>
        <dbReference type="ARBA" id="ARBA00022485"/>
    </source>
</evidence>
<dbReference type="EMBL" id="MIHH01000012">
    <property type="protein sequence ID" value="OIQ08304.1"/>
    <property type="molecule type" value="Genomic_DNA"/>
</dbReference>
<dbReference type="NCBIfam" id="NF010120">
    <property type="entry name" value="PRK13596.1"/>
    <property type="match status" value="1"/>
</dbReference>
<dbReference type="CDD" id="cd02980">
    <property type="entry name" value="TRX_Fd_family"/>
    <property type="match status" value="1"/>
</dbReference>
<dbReference type="Pfam" id="PF10589">
    <property type="entry name" value="NADH_4Fe-4S"/>
    <property type="match status" value="1"/>
</dbReference>
<dbReference type="SUPFAM" id="SSF52833">
    <property type="entry name" value="Thioredoxin-like"/>
    <property type="match status" value="1"/>
</dbReference>
<dbReference type="InterPro" id="IPR037225">
    <property type="entry name" value="Nuo51_FMN-bd_sf"/>
</dbReference>
<dbReference type="Gene3D" id="3.40.30.10">
    <property type="entry name" value="Glutaredoxin"/>
    <property type="match status" value="1"/>
</dbReference>
<dbReference type="GO" id="GO:0010181">
    <property type="term" value="F:FMN binding"/>
    <property type="evidence" value="ECO:0007669"/>
    <property type="project" value="InterPro"/>
</dbReference>
<dbReference type="GO" id="GO:0008137">
    <property type="term" value="F:NADH dehydrogenase (ubiquinone) activity"/>
    <property type="evidence" value="ECO:0007669"/>
    <property type="project" value="InterPro"/>
</dbReference>
<feature type="domain" description="NADH-ubiquinone oxidoreductase 51kDa subunit iron-sulphur binding" evidence="6">
    <location>
        <begin position="464"/>
        <end position="509"/>
    </location>
</feature>
<gene>
    <name evidence="7" type="primary">hndC_2</name>
    <name evidence="7" type="ORF">MOOR_20230</name>
</gene>
<dbReference type="SUPFAM" id="SSF142019">
    <property type="entry name" value="Nqo1 FMN-binding domain-like"/>
    <property type="match status" value="1"/>
</dbReference>
<dbReference type="Proteomes" id="UP000182743">
    <property type="component" value="Unassembled WGS sequence"/>
</dbReference>
<dbReference type="Pfam" id="PF10531">
    <property type="entry name" value="SLBB"/>
    <property type="match status" value="1"/>
</dbReference>
<keyword evidence="3" id="KW-0479">Metal-binding</keyword>
<name>A0A1J5JS81_NEOTH</name>
<protein>
    <submittedName>
        <fullName evidence="7">NADP-reducing hydrogenase subunit HndC</fullName>
        <ecNumber evidence="7">1.12.1.3</ecNumber>
    </submittedName>
</protein>
<dbReference type="InterPro" id="IPR001949">
    <property type="entry name" value="NADH-UbQ_OxRdtase_51kDa_CS"/>
</dbReference>
<dbReference type="PROSITE" id="PS00645">
    <property type="entry name" value="COMPLEX1_51K_2"/>
    <property type="match status" value="1"/>
</dbReference>
<dbReference type="SUPFAM" id="SSF142984">
    <property type="entry name" value="Nqo1 middle domain-like"/>
    <property type="match status" value="1"/>
</dbReference>
<evidence type="ECO:0000256" key="3">
    <source>
        <dbReference type="ARBA" id="ARBA00022723"/>
    </source>
</evidence>
<dbReference type="SUPFAM" id="SSF140490">
    <property type="entry name" value="Nqo1C-terminal domain-like"/>
    <property type="match status" value="1"/>
</dbReference>
<reference evidence="7 8" key="1">
    <citation type="submission" date="2016-08" db="EMBL/GenBank/DDBJ databases">
        <title>Genome-based comparison of Moorella thermoacetic strains.</title>
        <authorList>
            <person name="Poehlein A."/>
            <person name="Bengelsdorf F.R."/>
            <person name="Esser C."/>
            <person name="Duerre P."/>
            <person name="Daniel R."/>
        </authorList>
    </citation>
    <scope>NUCLEOTIDE SEQUENCE [LARGE SCALE GENOMIC DNA]</scope>
    <source>
        <strain evidence="7 8">DSM 11768</strain>
    </source>
</reference>
<dbReference type="InterPro" id="IPR036249">
    <property type="entry name" value="Thioredoxin-like_sf"/>
</dbReference>
<evidence type="ECO:0000256" key="5">
    <source>
        <dbReference type="ARBA" id="ARBA00023014"/>
    </source>
</evidence>
<accession>A0A1J5JS81</accession>
<comment type="similarity">
    <text evidence="1">Belongs to the complex I 51 kDa subunit family.</text>
</comment>
<dbReference type="PANTHER" id="PTHR43578">
    <property type="entry name" value="NADH-QUINONE OXIDOREDUCTASE SUBUNIT F"/>
    <property type="match status" value="1"/>
</dbReference>
<dbReference type="GO" id="GO:0046872">
    <property type="term" value="F:metal ion binding"/>
    <property type="evidence" value="ECO:0007669"/>
    <property type="project" value="UniProtKB-KW"/>
</dbReference>
<dbReference type="FunFam" id="3.40.50.11540:FF:000001">
    <property type="entry name" value="NADH dehydrogenase [ubiquinone] flavoprotein 1, mitochondrial"/>
    <property type="match status" value="1"/>
</dbReference>
<dbReference type="Pfam" id="PF01257">
    <property type="entry name" value="2Fe-2S_thioredx"/>
    <property type="match status" value="1"/>
</dbReference>
<dbReference type="InterPro" id="IPR019575">
    <property type="entry name" value="Nuop51_4Fe4S-bd"/>
</dbReference>
<dbReference type="AlphaFoldDB" id="A0A1J5JS81"/>
<dbReference type="InterPro" id="IPR011538">
    <property type="entry name" value="Nuo51_FMN-bd"/>
</dbReference>
<keyword evidence="2" id="KW-0004">4Fe-4S</keyword>
<dbReference type="InterPro" id="IPR019554">
    <property type="entry name" value="Soluble_ligand-bd"/>
</dbReference>
<dbReference type="Gene3D" id="6.10.250.1450">
    <property type="match status" value="1"/>
</dbReference>
<dbReference type="EC" id="1.12.1.3" evidence="7"/>
<dbReference type="InterPro" id="IPR037207">
    <property type="entry name" value="Nuop51_4Fe4S-bd_sf"/>
</dbReference>
<keyword evidence="5" id="KW-0411">Iron-sulfur</keyword>
<evidence type="ECO:0000313" key="8">
    <source>
        <dbReference type="Proteomes" id="UP000182743"/>
    </source>
</evidence>
<proteinExistence type="inferred from homology"/>
<evidence type="ECO:0000256" key="4">
    <source>
        <dbReference type="ARBA" id="ARBA00023004"/>
    </source>
</evidence>
<dbReference type="RefSeq" id="WP_081358693.1">
    <property type="nucleotide sequence ID" value="NZ_MIHH01000012.1"/>
</dbReference>
<comment type="caution">
    <text evidence="7">The sequence shown here is derived from an EMBL/GenBank/DDBJ whole genome shotgun (WGS) entry which is preliminary data.</text>
</comment>
<dbReference type="Gene3D" id="1.20.1440.230">
    <property type="entry name" value="NADH-ubiquinone oxidoreductase 51kDa subunit, iron-sulphur binding domain"/>
    <property type="match status" value="1"/>
</dbReference>
<dbReference type="Gene3D" id="3.40.50.11540">
    <property type="entry name" value="NADH-ubiquinone oxidoreductase 51kDa subunit"/>
    <property type="match status" value="1"/>
</dbReference>
<dbReference type="Gene3D" id="3.10.20.600">
    <property type="match status" value="1"/>
</dbReference>
<dbReference type="PANTHER" id="PTHR43578:SF3">
    <property type="entry name" value="NADH-QUINONE OXIDOREDUCTASE SUBUNIT F"/>
    <property type="match status" value="1"/>
</dbReference>
<dbReference type="GO" id="GO:0051539">
    <property type="term" value="F:4 iron, 4 sulfur cluster binding"/>
    <property type="evidence" value="ECO:0007669"/>
    <property type="project" value="UniProtKB-KW"/>
</dbReference>
<dbReference type="Pfam" id="PF01512">
    <property type="entry name" value="Complex1_51K"/>
    <property type="match status" value="1"/>
</dbReference>
<evidence type="ECO:0000256" key="1">
    <source>
        <dbReference type="ARBA" id="ARBA00007523"/>
    </source>
</evidence>
<evidence type="ECO:0000259" key="6">
    <source>
        <dbReference type="SMART" id="SM00928"/>
    </source>
</evidence>
<evidence type="ECO:0000313" key="7">
    <source>
        <dbReference type="EMBL" id="OIQ08304.1"/>
    </source>
</evidence>
<dbReference type="GO" id="GO:0050583">
    <property type="term" value="F:hydrogen dehydrogenase (NADP+) activity"/>
    <property type="evidence" value="ECO:0007669"/>
    <property type="project" value="UniProtKB-EC"/>
</dbReference>
<sequence length="571" mass="61739">MITSMNYLQSIREQYRPLIEARLGKDTPTGEHQILVCAGTGCSSGGSHGLREELKKEVTARGLQEKVKIIKTGCFGFCKLGPIAVVHPEGTFYCQVQKEDAAELVQGVASGRPVSRLLYRDPATGEHPRHKDEIYFFQAQQRLALHNCGLINPEDINEYIARDGYQALAEVLKRRPEEIIAAISASGLRGRGGAGFPTGRKWELMAAAPGRPKYVVCNADEGDPGAFMDRSILEGDPHSVLEGMTIAGYATGASQGYIYVRAEYPIAVDRLERAIRQARRAGLLGQNILASGFDFDIDIRLGAGAFVCGEETALLRSIEGRRGEPRPRPPYPAQSGLWGRPTVVNNVETLANVPLIIRNGPEWYAAIGTAGSKGTKVFSLAGSINNTGLIEVPMGTTLREIIFDIGGGIPNGKNFKAVQTGGPSGGCLPEEMLDTPVDYEALTTAGSIMGSGGLIVMDESDCMVDIARFYLEFSQDESCGRCTPCRVGTKRLLEILKRITSGAGSLDDLKLLEDLSHDVKEASLCGLGQTAPNPILSTLRYFRDEYEAHVRDKLCPAGVCSDLARRPAVLH</sequence>
<keyword evidence="4" id="KW-0408">Iron</keyword>
<keyword evidence="7" id="KW-0560">Oxidoreductase</keyword>
<organism evidence="7 8">
    <name type="scientific">Neomoorella thermoacetica</name>
    <name type="common">Clostridium thermoaceticum</name>
    <dbReference type="NCBI Taxonomy" id="1525"/>
    <lineage>
        <taxon>Bacteria</taxon>
        <taxon>Bacillati</taxon>
        <taxon>Bacillota</taxon>
        <taxon>Clostridia</taxon>
        <taxon>Neomoorellales</taxon>
        <taxon>Neomoorellaceae</taxon>
        <taxon>Neomoorella</taxon>
    </lineage>
</organism>